<dbReference type="RefSeq" id="WP_075784004.1">
    <property type="nucleotide sequence ID" value="NZ_JAESIL010000033.1"/>
</dbReference>
<sequence length="194" mass="21648">MDARDQKAGEDRVRRLLVKPLLVRGLVKPGHMKVPEFEEMLDGLCAKLAYMSDLDLAALEEEMAARPGGKDKDRFPIANEILAKASDMCAPPVGDSPLIRKVMGHAVGQRAIAEGWAPELLDWLRDNRRWPGDFVLSQIKQNSGSALRRIEDLTARKQREGEVTPAEDQWLKHRQDITDRCRRLGAVVGAGTCN</sequence>
<dbReference type="EMBL" id="JAESIL010000033">
    <property type="protein sequence ID" value="MBL3578381.1"/>
    <property type="molecule type" value="Genomic_DNA"/>
</dbReference>
<dbReference type="Proteomes" id="UP000635853">
    <property type="component" value="Unassembled WGS sequence"/>
</dbReference>
<comment type="caution">
    <text evidence="1">The sequence shown here is derived from an EMBL/GenBank/DDBJ whole genome shotgun (WGS) entry which is preliminary data.</text>
</comment>
<accession>A0ABS1RFF4</accession>
<proteinExistence type="predicted"/>
<organism evidence="1 2">
    <name type="scientific">Rhodovulum visakhapatnamense</name>
    <dbReference type="NCBI Taxonomy" id="364297"/>
    <lineage>
        <taxon>Bacteria</taxon>
        <taxon>Pseudomonadati</taxon>
        <taxon>Pseudomonadota</taxon>
        <taxon>Alphaproteobacteria</taxon>
        <taxon>Rhodobacterales</taxon>
        <taxon>Paracoccaceae</taxon>
        <taxon>Rhodovulum</taxon>
    </lineage>
</organism>
<keyword evidence="2" id="KW-1185">Reference proteome</keyword>
<reference evidence="2" key="1">
    <citation type="submission" date="2021-01" db="EMBL/GenBank/DDBJ databases">
        <title>Draft genomes of Rhodovulum sulfidophilum.</title>
        <authorList>
            <person name="Guzman M.S."/>
        </authorList>
    </citation>
    <scope>NUCLEOTIDE SEQUENCE [LARGE SCALE GENOMIC DNA]</scope>
    <source>
        <strain evidence="2">AB19</strain>
    </source>
</reference>
<name>A0ABS1RFF4_9RHOB</name>
<gene>
    <name evidence="1" type="ORF">JMJ92_09465</name>
</gene>
<evidence type="ECO:0000313" key="1">
    <source>
        <dbReference type="EMBL" id="MBL3578381.1"/>
    </source>
</evidence>
<protein>
    <submittedName>
        <fullName evidence="1">Uncharacterized protein</fullName>
    </submittedName>
</protein>
<evidence type="ECO:0000313" key="2">
    <source>
        <dbReference type="Proteomes" id="UP000635853"/>
    </source>
</evidence>